<keyword evidence="1" id="KW-0472">Membrane</keyword>
<protein>
    <submittedName>
        <fullName evidence="2">Uncharacterized protein</fullName>
    </submittedName>
</protein>
<gene>
    <name evidence="2" type="ORF">N199_02755</name>
</gene>
<evidence type="ECO:0000256" key="1">
    <source>
        <dbReference type="SAM" id="Phobius"/>
    </source>
</evidence>
<evidence type="ECO:0000313" key="3">
    <source>
        <dbReference type="Proteomes" id="UP000015451"/>
    </source>
</evidence>
<feature type="transmembrane region" description="Helical" evidence="1">
    <location>
        <begin position="43"/>
        <end position="66"/>
    </location>
</feature>
<evidence type="ECO:0000313" key="2">
    <source>
        <dbReference type="EMBL" id="EPZ67587.1"/>
    </source>
</evidence>
<keyword evidence="1" id="KW-1133">Transmembrane helix</keyword>
<accession>A0AAV3JPL7</accession>
<dbReference type="EMBL" id="AUSL01000040">
    <property type="protein sequence ID" value="EPZ67587.1"/>
    <property type="molecule type" value="Genomic_DNA"/>
</dbReference>
<dbReference type="AlphaFoldDB" id="A0AAV3JPL7"/>
<dbReference type="Proteomes" id="UP000015451">
    <property type="component" value="Unassembled WGS sequence"/>
</dbReference>
<proteinExistence type="predicted"/>
<comment type="caution">
    <text evidence="2">The sequence shown here is derived from an EMBL/GenBank/DDBJ whole genome shotgun (WGS) entry which is preliminary data.</text>
</comment>
<name>A0AAV3JPL7_HELPX</name>
<keyword evidence="1" id="KW-0812">Transmembrane</keyword>
<reference evidence="2 3" key="1">
    <citation type="journal article" date="2013" name="Genome Announc.">
        <title>Multiple genome sequences of Helicobacter pylori strains of diverse disease and antibiotic resistance backgrounds from Malaysia.</title>
        <authorList>
            <person name="Rehvathy V."/>
            <person name="Tan M.H."/>
            <person name="Gunaletchumy S.P."/>
            <person name="Teh X."/>
            <person name="Wang S."/>
            <person name="Baybayan P."/>
            <person name="Singh S."/>
            <person name="Ashby M."/>
            <person name="Kaakoush N.O."/>
            <person name="Mitchell H.M."/>
            <person name="Croft L.J."/>
            <person name="Goh K.L."/>
            <person name="Loke M.F."/>
            <person name="Vadivelu J."/>
        </authorList>
    </citation>
    <scope>NUCLEOTIDE SEQUENCE [LARGE SCALE GENOMIC DNA]</scope>
    <source>
        <strain evidence="2 3">UM038</strain>
    </source>
</reference>
<sequence length="74" mass="8503">MFQKRFIKTKASIKIRLCGIIAETDANNYGLGLKRASLNSMEAFLLSFWKNFVIFFAFDAFCLVLAHKKAFSIF</sequence>
<organism evidence="2 3">
    <name type="scientific">Helicobacter pylori UM038</name>
    <dbReference type="NCBI Taxonomy" id="1352343"/>
    <lineage>
        <taxon>Bacteria</taxon>
        <taxon>Pseudomonadati</taxon>
        <taxon>Campylobacterota</taxon>
        <taxon>Epsilonproteobacteria</taxon>
        <taxon>Campylobacterales</taxon>
        <taxon>Helicobacteraceae</taxon>
        <taxon>Helicobacter</taxon>
    </lineage>
</organism>